<evidence type="ECO:0000256" key="1">
    <source>
        <dbReference type="ARBA" id="ARBA00004141"/>
    </source>
</evidence>
<dbReference type="OrthoDB" id="3231000at2759"/>
<keyword evidence="2 5" id="KW-0812">Transmembrane</keyword>
<comment type="caution">
    <text evidence="5">The sequence shown here is derived from an EMBL/GenBank/DDBJ whole genome shotgun (WGS) entry which is preliminary data.</text>
</comment>
<dbReference type="Proteomes" id="UP000076837">
    <property type="component" value="Unassembled WGS sequence"/>
</dbReference>
<evidence type="ECO:0000313" key="5">
    <source>
        <dbReference type="EMBL" id="KZM26392.1"/>
    </source>
</evidence>
<evidence type="ECO:0000313" key="6">
    <source>
        <dbReference type="Proteomes" id="UP000076837"/>
    </source>
</evidence>
<dbReference type="GO" id="GO:0016020">
    <property type="term" value="C:membrane"/>
    <property type="evidence" value="ECO:0007669"/>
    <property type="project" value="UniProtKB-SubCell"/>
</dbReference>
<dbReference type="Gene3D" id="1.20.58.340">
    <property type="entry name" value="Magnesium transport protein CorA, transmembrane region"/>
    <property type="match status" value="1"/>
</dbReference>
<proteinExistence type="predicted"/>
<dbReference type="Pfam" id="PF01544">
    <property type="entry name" value="CorA"/>
    <property type="match status" value="1"/>
</dbReference>
<keyword evidence="6" id="KW-1185">Reference proteome</keyword>
<dbReference type="GO" id="GO:0046873">
    <property type="term" value="F:metal ion transmembrane transporter activity"/>
    <property type="evidence" value="ECO:0007669"/>
    <property type="project" value="InterPro"/>
</dbReference>
<dbReference type="EMBL" id="JYNV01000106">
    <property type="protein sequence ID" value="KZM26392.1"/>
    <property type="molecule type" value="Genomic_DNA"/>
</dbReference>
<name>A0A163JJ01_DIDRA</name>
<dbReference type="SUPFAM" id="SSF144083">
    <property type="entry name" value="Magnesium transport protein CorA, transmembrane region"/>
    <property type="match status" value="1"/>
</dbReference>
<keyword evidence="3" id="KW-1133">Transmembrane helix</keyword>
<sequence length="121" mass="13746">MFNIATLQESRAAVEESKAANAFAGSLRRVTMLTFIYLPLTLASSLLGMNMTQITGKGTRSQLWLYFVVAVALMAATFGGWLVWSQLLSRFERSMRRRGSFNFKAGMERQRRLDRLSLWSV</sequence>
<gene>
    <name evidence="5" type="ORF">ST47_g2473</name>
</gene>
<comment type="subcellular location">
    <subcellularLocation>
        <location evidence="1">Membrane</location>
        <topology evidence="1">Multi-pass membrane protein</topology>
    </subcellularLocation>
</comment>
<keyword evidence="4" id="KW-0472">Membrane</keyword>
<evidence type="ECO:0000256" key="2">
    <source>
        <dbReference type="ARBA" id="ARBA00022692"/>
    </source>
</evidence>
<accession>A0A163JJ01</accession>
<evidence type="ECO:0000256" key="4">
    <source>
        <dbReference type="ARBA" id="ARBA00023136"/>
    </source>
</evidence>
<organism evidence="5 6">
    <name type="scientific">Didymella rabiei</name>
    <name type="common">Chickpea ascochyta blight fungus</name>
    <name type="synonym">Mycosphaerella rabiei</name>
    <dbReference type="NCBI Taxonomy" id="5454"/>
    <lineage>
        <taxon>Eukaryota</taxon>
        <taxon>Fungi</taxon>
        <taxon>Dikarya</taxon>
        <taxon>Ascomycota</taxon>
        <taxon>Pezizomycotina</taxon>
        <taxon>Dothideomycetes</taxon>
        <taxon>Pleosporomycetidae</taxon>
        <taxon>Pleosporales</taxon>
        <taxon>Pleosporineae</taxon>
        <taxon>Didymellaceae</taxon>
        <taxon>Ascochyta</taxon>
    </lineage>
</organism>
<dbReference type="InterPro" id="IPR045863">
    <property type="entry name" value="CorA_TM1_TM2"/>
</dbReference>
<dbReference type="AlphaFoldDB" id="A0A163JJ01"/>
<protein>
    <submittedName>
        <fullName evidence="5">Metal ion transmembrane transporter</fullName>
    </submittedName>
</protein>
<dbReference type="InterPro" id="IPR002523">
    <property type="entry name" value="MgTranspt_CorA/ZnTranspt_ZntB"/>
</dbReference>
<reference evidence="5 6" key="1">
    <citation type="journal article" date="2016" name="Sci. Rep.">
        <title>Draft genome sequencing and secretome analysis of fungal phytopathogen Ascochyta rabiei provides insight into the necrotrophic effector repertoire.</title>
        <authorList>
            <person name="Verma S."/>
            <person name="Gazara R.K."/>
            <person name="Nizam S."/>
            <person name="Parween S."/>
            <person name="Chattopadhyay D."/>
            <person name="Verma P.K."/>
        </authorList>
    </citation>
    <scope>NUCLEOTIDE SEQUENCE [LARGE SCALE GENOMIC DNA]</scope>
    <source>
        <strain evidence="5 6">ArDII</strain>
    </source>
</reference>
<evidence type="ECO:0000256" key="3">
    <source>
        <dbReference type="ARBA" id="ARBA00022989"/>
    </source>
</evidence>